<evidence type="ECO:0000259" key="13">
    <source>
        <dbReference type="PROSITE" id="PS50038"/>
    </source>
</evidence>
<feature type="transmembrane region" description="Helical" evidence="11">
    <location>
        <begin position="309"/>
        <end position="337"/>
    </location>
</feature>
<keyword evidence="6 11" id="KW-0472">Membrane</keyword>
<dbReference type="AlphaFoldDB" id="A0A068CNH2"/>
<dbReference type="Pfam" id="PF01534">
    <property type="entry name" value="Frizzled"/>
    <property type="match status" value="1"/>
</dbReference>
<dbReference type="SMART" id="SM00063">
    <property type="entry name" value="FRI"/>
    <property type="match status" value="1"/>
</dbReference>
<dbReference type="Gene3D" id="1.10.2000.10">
    <property type="entry name" value="Frizzled cysteine-rich domain"/>
    <property type="match status" value="1"/>
</dbReference>
<comment type="similarity">
    <text evidence="2">Belongs to the G-protein coupled receptor Fz/Smo family.</text>
</comment>
<dbReference type="GO" id="GO:0060070">
    <property type="term" value="P:canonical Wnt signaling pathway"/>
    <property type="evidence" value="ECO:0007669"/>
    <property type="project" value="TreeGrafter"/>
</dbReference>
<dbReference type="GO" id="GO:0017147">
    <property type="term" value="F:Wnt-protein binding"/>
    <property type="evidence" value="ECO:0007669"/>
    <property type="project" value="TreeGrafter"/>
</dbReference>
<keyword evidence="12" id="KW-0732">Signal</keyword>
<accession>A0A068CNH2</accession>
<feature type="transmembrane region" description="Helical" evidence="11">
    <location>
        <begin position="391"/>
        <end position="420"/>
    </location>
</feature>
<dbReference type="GO" id="GO:0005886">
    <property type="term" value="C:plasma membrane"/>
    <property type="evidence" value="ECO:0007669"/>
    <property type="project" value="TreeGrafter"/>
</dbReference>
<comment type="subcellular location">
    <subcellularLocation>
        <location evidence="1">Membrane</location>
        <topology evidence="1">Multi-pass membrane protein</topology>
    </subcellularLocation>
</comment>
<keyword evidence="8" id="KW-0675">Receptor</keyword>
<evidence type="ECO:0000256" key="1">
    <source>
        <dbReference type="ARBA" id="ARBA00004141"/>
    </source>
</evidence>
<evidence type="ECO:0000256" key="9">
    <source>
        <dbReference type="PROSITE-ProRule" id="PRU00090"/>
    </source>
</evidence>
<evidence type="ECO:0000256" key="11">
    <source>
        <dbReference type="SAM" id="Phobius"/>
    </source>
</evidence>
<dbReference type="InterPro" id="IPR020067">
    <property type="entry name" value="Frizzled_dom"/>
</dbReference>
<evidence type="ECO:0000256" key="2">
    <source>
        <dbReference type="ARBA" id="ARBA00008077"/>
    </source>
</evidence>
<proteinExistence type="evidence at transcript level"/>
<sequence length="545" mass="62676">MLLTACLFFTAVQHTYSLLDERGKCQPITVPMCLNLGYNMTTMPNPFGQLTQEEAGLEVHQFWPLVEINCASELKFFLCSMYVPFCTEDYPNEIKPCRPICLRTRKGCEPIMKEYGFEWPERMNCDHFPPRQTSEVVCMDNPNVEKDAEKNEEKPTKPKPTDVPSKNGFDTIRNAFIPSLKFMDLSLCGCKCQPPFHAVPHMNISTGIVNHCASPCRSPYFSVEERKFATLWVSVWSIVCLISTTIISLTFLIDMQRFTYPERPIVFLSACYLFISAGFVISLIFGHERVACDSNIIRYSIDSHPGPCLIVFILIYYFSMASSIWWVILSMTWFLAAGMKWGSEAIANYSWWFHFVGWVLPCIQTVIVLFTKAVDGDALTGICYIGNQDRWNLFMFVITPLVVYLMIGTVFLLGGFISLFRIRHVIKQGGTKTDKLEKLMIRIGVFSVLYTVPATIVIACYFYEFRYRILWEVTFTCNESQCLQIVPDYTVFMLKYFMSLIVGITSGFWIWTGKTLHSWQSFFSRIFGGGKRREVQLKPLPMTHV</sequence>
<evidence type="ECO:0000313" key="15">
    <source>
        <dbReference type="EMBL" id="AID23668.1"/>
    </source>
</evidence>
<feature type="disulfide bond" evidence="9">
    <location>
        <begin position="97"/>
        <end position="138"/>
    </location>
</feature>
<feature type="region of interest" description="Disordered" evidence="10">
    <location>
        <begin position="146"/>
        <end position="167"/>
    </location>
</feature>
<dbReference type="CDD" id="cd15035">
    <property type="entry name" value="7tmF_FZD5_FZD8-like"/>
    <property type="match status" value="1"/>
</dbReference>
<reference evidence="15" key="1">
    <citation type="journal article" date="2014" name="Curr. Biol.">
        <title>Whole-body acoel regeneration is controlled by wnt and bmp-admp signaling.</title>
        <authorList>
            <person name="Srivastava M."/>
            <person name="Mazza-Curll K.L."/>
            <person name="van Wolfswinkel J.C."/>
            <person name="Reddien P.W."/>
        </authorList>
    </citation>
    <scope>NUCLEOTIDE SEQUENCE</scope>
</reference>
<protein>
    <submittedName>
        <fullName evidence="15">Frizzled-11</fullName>
    </submittedName>
</protein>
<keyword evidence="5 11" id="KW-1133">Transmembrane helix</keyword>
<dbReference type="Pfam" id="PF01392">
    <property type="entry name" value="Fz"/>
    <property type="match status" value="1"/>
</dbReference>
<evidence type="ECO:0000256" key="3">
    <source>
        <dbReference type="ARBA" id="ARBA00022473"/>
    </source>
</evidence>
<evidence type="ECO:0000256" key="6">
    <source>
        <dbReference type="ARBA" id="ARBA00023136"/>
    </source>
</evidence>
<dbReference type="SUPFAM" id="SSF63501">
    <property type="entry name" value="Frizzled cysteine-rich domain"/>
    <property type="match status" value="1"/>
</dbReference>
<feature type="compositionally biased region" description="Basic and acidic residues" evidence="10">
    <location>
        <begin position="146"/>
        <end position="160"/>
    </location>
</feature>
<keyword evidence="4 11" id="KW-0812">Transmembrane</keyword>
<feature type="transmembrane region" description="Helical" evidence="11">
    <location>
        <begin position="231"/>
        <end position="253"/>
    </location>
</feature>
<dbReference type="PANTHER" id="PTHR11309">
    <property type="entry name" value="FRIZZLED"/>
    <property type="match status" value="1"/>
</dbReference>
<feature type="disulfide bond" evidence="9">
    <location>
        <begin position="25"/>
        <end position="86"/>
    </location>
</feature>
<dbReference type="PRINTS" id="PR00489">
    <property type="entry name" value="FRIZZLED"/>
</dbReference>
<dbReference type="PANTHER" id="PTHR11309:SF126">
    <property type="entry name" value="FRIZZLED-2"/>
    <property type="match status" value="1"/>
</dbReference>
<name>A0A068CNH2_HOFMI</name>
<organism evidence="15">
    <name type="scientific">Hofstenia miamia</name>
    <name type="common">Three-banded panther worm</name>
    <dbReference type="NCBI Taxonomy" id="442651"/>
    <lineage>
        <taxon>Eukaryota</taxon>
        <taxon>Metazoa</taxon>
        <taxon>Xenacoelomorpha</taxon>
        <taxon>Acoelomorpha</taxon>
        <taxon>Acoela</taxon>
        <taxon>Hofsteniidae</taxon>
        <taxon>Hofstenia</taxon>
    </lineage>
</organism>
<feature type="transmembrane region" description="Helical" evidence="11">
    <location>
        <begin position="349"/>
        <end position="371"/>
    </location>
</feature>
<evidence type="ECO:0000256" key="12">
    <source>
        <dbReference type="SAM" id="SignalP"/>
    </source>
</evidence>
<dbReference type="InterPro" id="IPR015526">
    <property type="entry name" value="Frizzled/SFRP"/>
</dbReference>
<evidence type="ECO:0000256" key="5">
    <source>
        <dbReference type="ARBA" id="ARBA00022989"/>
    </source>
</evidence>
<evidence type="ECO:0000256" key="4">
    <source>
        <dbReference type="ARBA" id="ARBA00022692"/>
    </source>
</evidence>
<dbReference type="InterPro" id="IPR036790">
    <property type="entry name" value="Frizzled_dom_sf"/>
</dbReference>
<dbReference type="GO" id="GO:0042813">
    <property type="term" value="F:Wnt receptor activity"/>
    <property type="evidence" value="ECO:0007669"/>
    <property type="project" value="TreeGrafter"/>
</dbReference>
<feature type="domain" description="FZ" evidence="13">
    <location>
        <begin position="20"/>
        <end position="141"/>
    </location>
</feature>
<dbReference type="InterPro" id="IPR017981">
    <property type="entry name" value="GPCR_2-like_7TM"/>
</dbReference>
<keyword evidence="7 9" id="KW-1015">Disulfide bond</keyword>
<evidence type="ECO:0000259" key="14">
    <source>
        <dbReference type="PROSITE" id="PS50261"/>
    </source>
</evidence>
<keyword evidence="3" id="KW-0217">Developmental protein</keyword>
<dbReference type="SMART" id="SM01330">
    <property type="entry name" value="Frizzled"/>
    <property type="match status" value="1"/>
</dbReference>
<dbReference type="EMBL" id="KJ658746">
    <property type="protein sequence ID" value="AID23668.1"/>
    <property type="molecule type" value="mRNA"/>
</dbReference>
<feature type="domain" description="G-protein coupled receptors family 2 profile 2" evidence="14">
    <location>
        <begin position="229"/>
        <end position="518"/>
    </location>
</feature>
<evidence type="ECO:0000256" key="7">
    <source>
        <dbReference type="ARBA" id="ARBA00023157"/>
    </source>
</evidence>
<feature type="disulfide bond" evidence="9">
    <location>
        <begin position="33"/>
        <end position="79"/>
    </location>
</feature>
<dbReference type="Gene3D" id="1.20.1070.10">
    <property type="entry name" value="Rhodopsin 7-helix transmembrane proteins"/>
    <property type="match status" value="1"/>
</dbReference>
<evidence type="ECO:0000256" key="8">
    <source>
        <dbReference type="ARBA" id="ARBA00023170"/>
    </source>
</evidence>
<feature type="transmembrane region" description="Helical" evidence="11">
    <location>
        <begin position="265"/>
        <end position="285"/>
    </location>
</feature>
<feature type="disulfide bond" evidence="9">
    <location>
        <begin position="70"/>
        <end position="108"/>
    </location>
</feature>
<dbReference type="InterPro" id="IPR000539">
    <property type="entry name" value="Frizzled/Smoothened_7TM"/>
</dbReference>
<feature type="transmembrane region" description="Helical" evidence="11">
    <location>
        <begin position="441"/>
        <end position="464"/>
    </location>
</feature>
<feature type="disulfide bond" evidence="9">
    <location>
        <begin position="101"/>
        <end position="125"/>
    </location>
</feature>
<dbReference type="PROSITE" id="PS50261">
    <property type="entry name" value="G_PROTEIN_RECEP_F2_4"/>
    <property type="match status" value="1"/>
</dbReference>
<feature type="transmembrane region" description="Helical" evidence="11">
    <location>
        <begin position="493"/>
        <end position="511"/>
    </location>
</feature>
<dbReference type="GO" id="GO:0035567">
    <property type="term" value="P:non-canonical Wnt signaling pathway"/>
    <property type="evidence" value="ECO:0007669"/>
    <property type="project" value="TreeGrafter"/>
</dbReference>
<feature type="chain" id="PRO_5001650952" evidence="12">
    <location>
        <begin position="18"/>
        <end position="545"/>
    </location>
</feature>
<evidence type="ECO:0000256" key="10">
    <source>
        <dbReference type="SAM" id="MobiDB-lite"/>
    </source>
</evidence>
<feature type="signal peptide" evidence="12">
    <location>
        <begin position="1"/>
        <end position="17"/>
    </location>
</feature>
<dbReference type="PROSITE" id="PS50038">
    <property type="entry name" value="FZ"/>
    <property type="match status" value="1"/>
</dbReference>